<organism evidence="1 2">
    <name type="scientific">Pseudomonas juntendi</name>
    <dbReference type="NCBI Taxonomy" id="2666183"/>
    <lineage>
        <taxon>Bacteria</taxon>
        <taxon>Pseudomonadati</taxon>
        <taxon>Pseudomonadota</taxon>
        <taxon>Gammaproteobacteria</taxon>
        <taxon>Pseudomonadales</taxon>
        <taxon>Pseudomonadaceae</taxon>
        <taxon>Pseudomonas</taxon>
    </lineage>
</organism>
<sequence length="33" mass="4196">MGRRFRLFFRYDSRSKVIVYAWVNDENTLRRSR</sequence>
<dbReference type="AlphaFoldDB" id="A0A7W2PSE1"/>
<dbReference type="Pfam" id="PF11663">
    <property type="entry name" value="Toxin_YhaV"/>
    <property type="match status" value="1"/>
</dbReference>
<accession>A0A7W2PSE1</accession>
<comment type="caution">
    <text evidence="1">The sequence shown here is derived from an EMBL/GenBank/DDBJ whole genome shotgun (WGS) entry which is preliminary data.</text>
</comment>
<dbReference type="GO" id="GO:0004540">
    <property type="term" value="F:RNA nuclease activity"/>
    <property type="evidence" value="ECO:0007669"/>
    <property type="project" value="InterPro"/>
</dbReference>
<evidence type="ECO:0000313" key="2">
    <source>
        <dbReference type="Proteomes" id="UP000556620"/>
    </source>
</evidence>
<dbReference type="GO" id="GO:0110001">
    <property type="term" value="C:toxin-antitoxin complex"/>
    <property type="evidence" value="ECO:0007669"/>
    <property type="project" value="InterPro"/>
</dbReference>
<evidence type="ECO:0000313" key="1">
    <source>
        <dbReference type="EMBL" id="MBA6059031.1"/>
    </source>
</evidence>
<proteinExistence type="predicted"/>
<dbReference type="InterPro" id="IPR021679">
    <property type="entry name" value="Toxin_endonuclease_YhaV"/>
</dbReference>
<protein>
    <submittedName>
        <fullName evidence="1">Type II toxin-antitoxin system YhaV family toxin</fullName>
    </submittedName>
</protein>
<reference evidence="1 2" key="1">
    <citation type="submission" date="2020-07" db="EMBL/GenBank/DDBJ databases">
        <title>Diversity of carbapenemase encoding genes among Pseudomonas putida group clinical isolates in a tertiary Brazilian hospital.</title>
        <authorList>
            <person name="Alberto-Lei F."/>
            <person name="Nodari C.S."/>
            <person name="Streling A.P."/>
            <person name="Paulino J.T."/>
            <person name="Bessa-Neto F.O."/>
            <person name="Cayo R."/>
            <person name="Gales A.C."/>
        </authorList>
    </citation>
    <scope>NUCLEOTIDE SEQUENCE [LARGE SCALE GENOMIC DNA]</scope>
    <source>
        <strain evidence="1 2">14535</strain>
    </source>
</reference>
<dbReference type="EMBL" id="JACGCU010000009">
    <property type="protein sequence ID" value="MBA6059031.1"/>
    <property type="molecule type" value="Genomic_DNA"/>
</dbReference>
<name>A0A7W2PSE1_9PSED</name>
<dbReference type="Proteomes" id="UP000556620">
    <property type="component" value="Unassembled WGS sequence"/>
</dbReference>
<gene>
    <name evidence="1" type="ORF">H4C44_07595</name>
</gene>